<organism evidence="4 5">
    <name type="scientific">Elsinoe ampelina</name>
    <dbReference type="NCBI Taxonomy" id="302913"/>
    <lineage>
        <taxon>Eukaryota</taxon>
        <taxon>Fungi</taxon>
        <taxon>Dikarya</taxon>
        <taxon>Ascomycota</taxon>
        <taxon>Pezizomycotina</taxon>
        <taxon>Dothideomycetes</taxon>
        <taxon>Dothideomycetidae</taxon>
        <taxon>Myriangiales</taxon>
        <taxon>Elsinoaceae</taxon>
        <taxon>Elsinoe</taxon>
    </lineage>
</organism>
<dbReference type="PANTHER" id="PTHR38795:SF1">
    <property type="entry name" value="DUF6604 DOMAIN-CONTAINING PROTEIN"/>
    <property type="match status" value="1"/>
</dbReference>
<dbReference type="EMBL" id="ML992512">
    <property type="protein sequence ID" value="KAF2220572.1"/>
    <property type="molecule type" value="Genomic_DNA"/>
</dbReference>
<dbReference type="InterPro" id="IPR016864">
    <property type="entry name" value="UCP028035"/>
</dbReference>
<keyword evidence="2" id="KW-1133">Transmembrane helix</keyword>
<sequence length="1044" mass="118429">MLERNAYLSYKQSTQQLIQWLVRVSNAIIKARAGKSDLSVNTTGHIKPRELVILARLVARHTKKIPDVVLSLLKHVIDARTAFNKSFEARSAQSSDPHVKLGNQTHAHFIGLLQDTFKALRGEEWLASGHAEIHGDRKDSSFANAFSSLDLALDFSNDEVDKDVEEPSQTINSKQARKRAKSGAGRKHRTRSSTLPSPDQQLDSMFEDNIPLEACRFVHEDADRRTDYFMAIFSFFHEWVNLRKEMQLNWSRVAFGKDNAAVIGGTSNHALSIIRRAAHTIAQDFPGEDGFDNMLFTLDYIFKISHNAGSSRPGSVIMTGQDVPFLDAKEALSMHTFYDLIDFISDYQQNRNGKPTKDMAKKLQLDLWNPNADITAMSDSSRLLWRRKYTINYLYELVNAWRNAPVAASPTGDPQKSDHTVPVNLFGDHRGLFGLAPFAEVIAEFAMQKPNKAFRSEITPALVFQLQMMVDSFTACRGWIEDPFKGHLFHDAPKYGNSQPYESLRDVETFLRGFPQDDVCFISTIQDLYLRLEMENEAAGKFVYPEALISLLRKLQWDVVKDLGVSHLVSGENETLSRFTRTTRNGLWEYSPYLAGMALAKCLEVIYEVSMKVFDIMPEPLQVAHIYHKLIQTKALKETISMHTNMQNIFRVYVFGGSRVPANGFETTYIERVAARSMHPSTRNLLKNLEAYDISSESNRLFRHKSQWAVFRDVDYNHENISDEDISVYSHWGSLVIARCSVDGRVPASRPVLRDRCKLFGVKEELVMEVVKHHREIADGCTSAKLKAFMGSGDLGTTANSTSRGPVGFASLSRDNHIGHACCGDNADTLYLSKAEYNQDIWGRFPYSGVNYFFFASKLLDLSTAFKEEIESNYRPFWQKVLMAKNLGIRDLKDAFTRMILATDDKKCLSMIAKVFQKQAQDFEVFLYWRRLQMMPDAKEVAFVNSHISKLATEIQRQILGQSAWATVTNVKVPGNDLAIPLPGYAQKPQPKQIDKISLLILMLTALLGALIFRSILESFMEQQKTLRPVETGFVLLPRPWPVI</sequence>
<evidence type="ECO:0000313" key="4">
    <source>
        <dbReference type="EMBL" id="KAF2220572.1"/>
    </source>
</evidence>
<feature type="transmembrane region" description="Helical" evidence="2">
    <location>
        <begin position="997"/>
        <end position="1017"/>
    </location>
</feature>
<keyword evidence="2" id="KW-0472">Membrane</keyword>
<keyword evidence="2" id="KW-0812">Transmembrane</keyword>
<reference evidence="5" key="1">
    <citation type="journal article" date="2020" name="Stud. Mycol.">
        <title>101 Dothideomycetes genomes: A test case for predicting lifestyles and emergence of pathogens.</title>
        <authorList>
            <person name="Haridas S."/>
            <person name="Albert R."/>
            <person name="Binder M."/>
            <person name="Bloem J."/>
            <person name="LaButti K."/>
            <person name="Salamov A."/>
            <person name="Andreopoulos B."/>
            <person name="Baker S."/>
            <person name="Barry K."/>
            <person name="Bills G."/>
            <person name="Bluhm B."/>
            <person name="Cannon C."/>
            <person name="Castanera R."/>
            <person name="Culley D."/>
            <person name="Daum C."/>
            <person name="Ezra D."/>
            <person name="Gonzalez J."/>
            <person name="Henrissat B."/>
            <person name="Kuo A."/>
            <person name="Liang C."/>
            <person name="Lipzen A."/>
            <person name="Lutzoni F."/>
            <person name="Magnuson J."/>
            <person name="Mondo S."/>
            <person name="Nolan M."/>
            <person name="Ohm R."/>
            <person name="Pangilinan J."/>
            <person name="Park H.-J."/>
            <person name="Ramirez L."/>
            <person name="Alfaro M."/>
            <person name="Sun H."/>
            <person name="Tritt A."/>
            <person name="Yoshinaga Y."/>
            <person name="Zwiers L.-H."/>
            <person name="Turgeon B."/>
            <person name="Goodwin S."/>
            <person name="Spatafora J."/>
            <person name="Crous P."/>
            <person name="Grigoriev I."/>
        </authorList>
    </citation>
    <scope>NUCLEOTIDE SEQUENCE [LARGE SCALE GENOMIC DNA]</scope>
    <source>
        <strain evidence="5">CECT 20119</strain>
    </source>
</reference>
<dbReference type="OrthoDB" id="5339038at2759"/>
<dbReference type="InterPro" id="IPR046539">
    <property type="entry name" value="DUF6604"/>
</dbReference>
<name>A0A6A6G4B6_9PEZI</name>
<feature type="region of interest" description="Disordered" evidence="1">
    <location>
        <begin position="162"/>
        <end position="202"/>
    </location>
</feature>
<feature type="domain" description="DUF6604" evidence="3">
    <location>
        <begin position="9"/>
        <end position="281"/>
    </location>
</feature>
<feature type="compositionally biased region" description="Polar residues" evidence="1">
    <location>
        <begin position="192"/>
        <end position="202"/>
    </location>
</feature>
<keyword evidence="5" id="KW-1185">Reference proteome</keyword>
<dbReference type="PIRSF" id="PIRSF028035">
    <property type="entry name" value="UCP028035"/>
    <property type="match status" value="1"/>
</dbReference>
<evidence type="ECO:0000313" key="5">
    <source>
        <dbReference type="Proteomes" id="UP000799538"/>
    </source>
</evidence>
<dbReference type="AlphaFoldDB" id="A0A6A6G4B6"/>
<gene>
    <name evidence="4" type="ORF">BDZ85DRAFT_284305</name>
</gene>
<accession>A0A6A6G4B6</accession>
<dbReference type="Proteomes" id="UP000799538">
    <property type="component" value="Unassembled WGS sequence"/>
</dbReference>
<dbReference type="Pfam" id="PF20253">
    <property type="entry name" value="DUF6604"/>
    <property type="match status" value="1"/>
</dbReference>
<evidence type="ECO:0000256" key="1">
    <source>
        <dbReference type="SAM" id="MobiDB-lite"/>
    </source>
</evidence>
<evidence type="ECO:0000259" key="3">
    <source>
        <dbReference type="Pfam" id="PF20253"/>
    </source>
</evidence>
<proteinExistence type="predicted"/>
<dbReference type="PANTHER" id="PTHR38795">
    <property type="entry name" value="DUF6604 DOMAIN-CONTAINING PROTEIN"/>
    <property type="match status" value="1"/>
</dbReference>
<protein>
    <recommendedName>
        <fullName evidence="3">DUF6604 domain-containing protein</fullName>
    </recommendedName>
</protein>
<evidence type="ECO:0000256" key="2">
    <source>
        <dbReference type="SAM" id="Phobius"/>
    </source>
</evidence>
<feature type="compositionally biased region" description="Basic residues" evidence="1">
    <location>
        <begin position="175"/>
        <end position="191"/>
    </location>
</feature>